<proteinExistence type="predicted"/>
<keyword evidence="2" id="KW-1185">Reference proteome</keyword>
<dbReference type="Proteomes" id="UP001446871">
    <property type="component" value="Unassembled WGS sequence"/>
</dbReference>
<accession>A0ABR1W0U7</accession>
<protein>
    <submittedName>
        <fullName evidence="1">Uncharacterized protein</fullName>
    </submittedName>
</protein>
<comment type="caution">
    <text evidence="1">The sequence shown here is derived from an EMBL/GenBank/DDBJ whole genome shotgun (WGS) entry which is preliminary data.</text>
</comment>
<reference evidence="1 2" key="1">
    <citation type="submission" date="2023-01" db="EMBL/GenBank/DDBJ databases">
        <title>Analysis of 21 Apiospora genomes using comparative genomics revels a genus with tremendous synthesis potential of carbohydrate active enzymes and secondary metabolites.</title>
        <authorList>
            <person name="Sorensen T."/>
        </authorList>
    </citation>
    <scope>NUCLEOTIDE SEQUENCE [LARGE SCALE GENOMIC DNA]</scope>
    <source>
        <strain evidence="1 2">CBS 83171</strain>
    </source>
</reference>
<dbReference type="EMBL" id="JAQQWM010000002">
    <property type="protein sequence ID" value="KAK8077126.1"/>
    <property type="molecule type" value="Genomic_DNA"/>
</dbReference>
<evidence type="ECO:0000313" key="2">
    <source>
        <dbReference type="Proteomes" id="UP001446871"/>
    </source>
</evidence>
<name>A0ABR1W0U7_9PEZI</name>
<evidence type="ECO:0000313" key="1">
    <source>
        <dbReference type="EMBL" id="KAK8077126.1"/>
    </source>
</evidence>
<sequence>MYLSFGKQIRAKSQYIVNGSVTQSQSLGVSSPTTLSAETSVGAGIVVTSVDSGVGKSGKPSRGKVVAARRPGQTVLQLLDHTLRVLGESPPAEEHGQPQARIAQVRQVPAGGGQDERINKLAALDVRLGADHQADVAVVQVGAHLVVVFDHQTVGVQNARPRKGPALASR</sequence>
<organism evidence="1 2">
    <name type="scientific">Apiospora saccharicola</name>
    <dbReference type="NCBI Taxonomy" id="335842"/>
    <lineage>
        <taxon>Eukaryota</taxon>
        <taxon>Fungi</taxon>
        <taxon>Dikarya</taxon>
        <taxon>Ascomycota</taxon>
        <taxon>Pezizomycotina</taxon>
        <taxon>Sordariomycetes</taxon>
        <taxon>Xylariomycetidae</taxon>
        <taxon>Amphisphaeriales</taxon>
        <taxon>Apiosporaceae</taxon>
        <taxon>Apiospora</taxon>
    </lineage>
</organism>
<gene>
    <name evidence="1" type="ORF">PG996_003296</name>
</gene>